<keyword evidence="3 7" id="KW-0812">Transmembrane</keyword>
<dbReference type="PANTHER" id="PTHR45649">
    <property type="entry name" value="AMINO-ACID PERMEASE BAT1"/>
    <property type="match status" value="1"/>
</dbReference>
<dbReference type="InParanoid" id="A0A177C6L7"/>
<dbReference type="AlphaFoldDB" id="A0A177C6L7"/>
<feature type="transmembrane region" description="Helical" evidence="7">
    <location>
        <begin position="279"/>
        <end position="300"/>
    </location>
</feature>
<feature type="transmembrane region" description="Helical" evidence="7">
    <location>
        <begin position="450"/>
        <end position="476"/>
    </location>
</feature>
<feature type="transmembrane region" description="Helical" evidence="7">
    <location>
        <begin position="195"/>
        <end position="217"/>
    </location>
</feature>
<keyword evidence="9" id="KW-1185">Reference proteome</keyword>
<keyword evidence="4 7" id="KW-1133">Transmembrane helix</keyword>
<name>A0A177C6L7_9PLEO</name>
<gene>
    <name evidence="8" type="ORF">CC84DRAFT_1261687</name>
</gene>
<dbReference type="Pfam" id="PF13520">
    <property type="entry name" value="AA_permease_2"/>
    <property type="match status" value="1"/>
</dbReference>
<feature type="transmembrane region" description="Helical" evidence="7">
    <location>
        <begin position="482"/>
        <end position="504"/>
    </location>
</feature>
<dbReference type="PIRSF" id="PIRSF006060">
    <property type="entry name" value="AA_transporter"/>
    <property type="match status" value="1"/>
</dbReference>
<dbReference type="GO" id="GO:0016020">
    <property type="term" value="C:membrane"/>
    <property type="evidence" value="ECO:0007669"/>
    <property type="project" value="UniProtKB-SubCell"/>
</dbReference>
<feature type="region of interest" description="Disordered" evidence="6">
    <location>
        <begin position="1"/>
        <end position="20"/>
    </location>
</feature>
<accession>A0A177C6L7</accession>
<evidence type="ECO:0000313" key="9">
    <source>
        <dbReference type="Proteomes" id="UP000077069"/>
    </source>
</evidence>
<protein>
    <submittedName>
        <fullName evidence="8">Amino acid transporter</fullName>
    </submittedName>
</protein>
<evidence type="ECO:0000256" key="3">
    <source>
        <dbReference type="ARBA" id="ARBA00022692"/>
    </source>
</evidence>
<feature type="transmembrane region" description="Helical" evidence="7">
    <location>
        <begin position="331"/>
        <end position="349"/>
    </location>
</feature>
<dbReference type="EMBL" id="KV441555">
    <property type="protein sequence ID" value="OAG03046.1"/>
    <property type="molecule type" value="Genomic_DNA"/>
</dbReference>
<evidence type="ECO:0000256" key="1">
    <source>
        <dbReference type="ARBA" id="ARBA00004141"/>
    </source>
</evidence>
<feature type="transmembrane region" description="Helical" evidence="7">
    <location>
        <begin position="84"/>
        <end position="104"/>
    </location>
</feature>
<dbReference type="InterPro" id="IPR002293">
    <property type="entry name" value="AA/rel_permease1"/>
</dbReference>
<feature type="transmembrane region" description="Helical" evidence="7">
    <location>
        <begin position="125"/>
        <end position="149"/>
    </location>
</feature>
<evidence type="ECO:0000256" key="2">
    <source>
        <dbReference type="ARBA" id="ARBA00022448"/>
    </source>
</evidence>
<evidence type="ECO:0000256" key="6">
    <source>
        <dbReference type="SAM" id="MobiDB-lite"/>
    </source>
</evidence>
<feature type="transmembrane region" description="Helical" evidence="7">
    <location>
        <begin position="169"/>
        <end position="188"/>
    </location>
</feature>
<dbReference type="RefSeq" id="XP_018033411.1">
    <property type="nucleotide sequence ID" value="XM_018185086.1"/>
</dbReference>
<dbReference type="GO" id="GO:0022857">
    <property type="term" value="F:transmembrane transporter activity"/>
    <property type="evidence" value="ECO:0007669"/>
    <property type="project" value="InterPro"/>
</dbReference>
<sequence>MGDMKEFKSSSELERHATNDEGQVRDVSHRLVGLNVQSEHARAMSGYETISAGWVICNSWVGIAATFALAIAQGGPVSLIYGPIIMFLLVGACALTLAELASVYPTAGGQYHWTSILSPKSSSRGLSYCCGATNVFAWIAICAGIAIIIPQQIMGMAVFYNPSYVPQTWHAFILYQGGNLMVLVYNVYLLKRSMWIHDVGFIISISCFVTLVITSLARTAPNFQPAKVVWTTFLNQSGWVDSVAFLTGLVNSNYMYAGIDGVIHLAEECKNAAMVVPRALMSTIAIGFVTSFVFAIVMVYCTNDFDAAVSTPTSVPIYEIWRQATRSDAAATVYLVFLLLMAFFALNGAQQTASRLSWSFARDNAIFGSRWLSKISPTQDVPIAALVFNFAIMFVIGCIYLGSSSAFNAFIGTGLILQHLTYAMPAALLMYRGRSSAWLPQTRSFKLPSWLGWTANVTTVGFAIFVLVIYCFPVAMPVSGSNMNYASAVIAVMALFATLNWFFYARKNYQGPRLEFSD</sequence>
<dbReference type="OrthoDB" id="2417308at2759"/>
<keyword evidence="5 7" id="KW-0472">Membrane</keyword>
<feature type="transmembrane region" description="Helical" evidence="7">
    <location>
        <begin position="52"/>
        <end position="72"/>
    </location>
</feature>
<feature type="transmembrane region" description="Helical" evidence="7">
    <location>
        <begin position="383"/>
        <end position="403"/>
    </location>
</feature>
<organism evidence="8 9">
    <name type="scientific">Paraphaeosphaeria sporulosa</name>
    <dbReference type="NCBI Taxonomy" id="1460663"/>
    <lineage>
        <taxon>Eukaryota</taxon>
        <taxon>Fungi</taxon>
        <taxon>Dikarya</taxon>
        <taxon>Ascomycota</taxon>
        <taxon>Pezizomycotina</taxon>
        <taxon>Dothideomycetes</taxon>
        <taxon>Pleosporomycetidae</taxon>
        <taxon>Pleosporales</taxon>
        <taxon>Massarineae</taxon>
        <taxon>Didymosphaeriaceae</taxon>
        <taxon>Paraphaeosphaeria</taxon>
    </lineage>
</organism>
<comment type="subcellular location">
    <subcellularLocation>
        <location evidence="1">Membrane</location>
        <topology evidence="1">Multi-pass membrane protein</topology>
    </subcellularLocation>
</comment>
<dbReference type="Gene3D" id="1.20.1740.10">
    <property type="entry name" value="Amino acid/polyamine transporter I"/>
    <property type="match status" value="1"/>
</dbReference>
<dbReference type="STRING" id="1460663.A0A177C6L7"/>
<evidence type="ECO:0000313" key="8">
    <source>
        <dbReference type="EMBL" id="OAG03046.1"/>
    </source>
</evidence>
<dbReference type="Proteomes" id="UP000077069">
    <property type="component" value="Unassembled WGS sequence"/>
</dbReference>
<evidence type="ECO:0000256" key="4">
    <source>
        <dbReference type="ARBA" id="ARBA00022989"/>
    </source>
</evidence>
<feature type="transmembrane region" description="Helical" evidence="7">
    <location>
        <begin position="409"/>
        <end position="429"/>
    </location>
</feature>
<reference evidence="8 9" key="1">
    <citation type="submission" date="2016-05" db="EMBL/GenBank/DDBJ databases">
        <title>Comparative analysis of secretome profiles of manganese(II)-oxidizing ascomycete fungi.</title>
        <authorList>
            <consortium name="DOE Joint Genome Institute"/>
            <person name="Zeiner C.A."/>
            <person name="Purvine S.O."/>
            <person name="Zink E.M."/>
            <person name="Wu S."/>
            <person name="Pasa-Tolic L."/>
            <person name="Chaput D.L."/>
            <person name="Haridas S."/>
            <person name="Grigoriev I.V."/>
            <person name="Santelli C.M."/>
            <person name="Hansel C.M."/>
        </authorList>
    </citation>
    <scope>NUCLEOTIDE SEQUENCE [LARGE SCALE GENOMIC DNA]</scope>
    <source>
        <strain evidence="8 9">AP3s5-JAC2a</strain>
    </source>
</reference>
<keyword evidence="2" id="KW-0813">Transport</keyword>
<proteinExistence type="predicted"/>
<evidence type="ECO:0000256" key="5">
    <source>
        <dbReference type="ARBA" id="ARBA00023136"/>
    </source>
</evidence>
<dbReference type="GeneID" id="28768572"/>
<dbReference type="PANTHER" id="PTHR45649:SF19">
    <property type="entry name" value="TRANSPORTER, PUTATIVE (EUROFUNG)-RELATED"/>
    <property type="match status" value="1"/>
</dbReference>
<evidence type="ECO:0000256" key="7">
    <source>
        <dbReference type="SAM" id="Phobius"/>
    </source>
</evidence>